<evidence type="ECO:0000313" key="3">
    <source>
        <dbReference type="Proteomes" id="UP001565368"/>
    </source>
</evidence>
<name>A0ABR3Q675_9TREE</name>
<comment type="caution">
    <text evidence="2">The sequence shown here is derived from an EMBL/GenBank/DDBJ whole genome shotgun (WGS) entry which is preliminary data.</text>
</comment>
<feature type="compositionally biased region" description="Polar residues" evidence="1">
    <location>
        <begin position="361"/>
        <end position="371"/>
    </location>
</feature>
<evidence type="ECO:0000313" key="2">
    <source>
        <dbReference type="EMBL" id="KAL1410250.1"/>
    </source>
</evidence>
<feature type="region of interest" description="Disordered" evidence="1">
    <location>
        <begin position="22"/>
        <end position="58"/>
    </location>
</feature>
<accession>A0ABR3Q675</accession>
<proteinExistence type="predicted"/>
<dbReference type="GeneID" id="95985299"/>
<feature type="compositionally biased region" description="Low complexity" evidence="1">
    <location>
        <begin position="331"/>
        <end position="353"/>
    </location>
</feature>
<feature type="compositionally biased region" description="Polar residues" evidence="1">
    <location>
        <begin position="699"/>
        <end position="708"/>
    </location>
</feature>
<feature type="region of interest" description="Disordered" evidence="1">
    <location>
        <begin position="72"/>
        <end position="280"/>
    </location>
</feature>
<organism evidence="2 3">
    <name type="scientific">Vanrija albida</name>
    <dbReference type="NCBI Taxonomy" id="181172"/>
    <lineage>
        <taxon>Eukaryota</taxon>
        <taxon>Fungi</taxon>
        <taxon>Dikarya</taxon>
        <taxon>Basidiomycota</taxon>
        <taxon>Agaricomycotina</taxon>
        <taxon>Tremellomycetes</taxon>
        <taxon>Trichosporonales</taxon>
        <taxon>Trichosporonaceae</taxon>
        <taxon>Vanrija</taxon>
    </lineage>
</organism>
<feature type="compositionally biased region" description="Polar residues" evidence="1">
    <location>
        <begin position="929"/>
        <end position="942"/>
    </location>
</feature>
<feature type="compositionally biased region" description="Polar residues" evidence="1">
    <location>
        <begin position="594"/>
        <end position="603"/>
    </location>
</feature>
<protein>
    <submittedName>
        <fullName evidence="2">Uncharacterized protein</fullName>
    </submittedName>
</protein>
<feature type="region of interest" description="Disordered" evidence="1">
    <location>
        <begin position="305"/>
        <end position="648"/>
    </location>
</feature>
<keyword evidence="3" id="KW-1185">Reference proteome</keyword>
<dbReference type="Proteomes" id="UP001565368">
    <property type="component" value="Unassembled WGS sequence"/>
</dbReference>
<feature type="compositionally biased region" description="Low complexity" evidence="1">
    <location>
        <begin position="28"/>
        <end position="46"/>
    </location>
</feature>
<feature type="compositionally biased region" description="Basic and acidic residues" evidence="1">
    <location>
        <begin position="106"/>
        <end position="120"/>
    </location>
</feature>
<feature type="compositionally biased region" description="Low complexity" evidence="1">
    <location>
        <begin position="235"/>
        <end position="251"/>
    </location>
</feature>
<feature type="region of interest" description="Disordered" evidence="1">
    <location>
        <begin position="684"/>
        <end position="718"/>
    </location>
</feature>
<feature type="region of interest" description="Disordered" evidence="1">
    <location>
        <begin position="911"/>
        <end position="942"/>
    </location>
</feature>
<feature type="compositionally biased region" description="Low complexity" evidence="1">
    <location>
        <begin position="686"/>
        <end position="698"/>
    </location>
</feature>
<feature type="compositionally biased region" description="Polar residues" evidence="1">
    <location>
        <begin position="390"/>
        <end position="421"/>
    </location>
</feature>
<feature type="region of interest" description="Disordered" evidence="1">
    <location>
        <begin position="955"/>
        <end position="1073"/>
    </location>
</feature>
<feature type="compositionally biased region" description="Basic and acidic residues" evidence="1">
    <location>
        <begin position="548"/>
        <end position="560"/>
    </location>
</feature>
<evidence type="ECO:0000256" key="1">
    <source>
        <dbReference type="SAM" id="MobiDB-lite"/>
    </source>
</evidence>
<dbReference type="EMBL" id="JBBXJM010000003">
    <property type="protein sequence ID" value="KAL1410250.1"/>
    <property type="molecule type" value="Genomic_DNA"/>
</dbReference>
<gene>
    <name evidence="2" type="ORF">Q8F55_004256</name>
</gene>
<dbReference type="RefSeq" id="XP_069210194.1">
    <property type="nucleotide sequence ID" value="XM_069352776.1"/>
</dbReference>
<sequence length="1157" mass="120862">MFSSSSGGTVFTASPPQLYLSTMPEYSAAPQQQQTGTDGAAGAHAHALGDPKRRSTGASDALQYYWSSSAGERASSTGSSFGMSPIDSSPRPNILSSPYSLSPHPILHEERSHRSLRELVQEEEEEDRRRIAGGGDGNLTIRGKQLQPTTNPNVAGTAWDPRFADAAEGGEGRDRRERTKGMERTRLLIPEGDNGPSDAGPSSNRHIHLISYSSDGSMSALASGPSVPNSLNKMSPGTPGSPSHSSDSEYSFLEDDPVAPPRREEQRASTIARNQQHRHGVVDADGELHVLLDPTFEEWAHQRIWGQGDPDSSAPTSTDVHSSDHSSRYNSVPNSQPTSQPTSRPSSRPHSNPVSPPLQPPQSNNEPWRTPTQPPTLDHASISPIDWPTRTPSPGQVLNNRASSSTAQDRTPRNSQAQTPRASFRPSPPAGESPNSRRLFVASSADMPRRSLDNLQNDNPGLGLGGPLTARGQPAPPIPPGTPGRLEELDHPRSAPPTKTSFTDIDVVPDTRAARATSLQAPAPIAAQTKSQKLLSPEEATPLATARRSPEPPPRSERRKLTPNSDTAVPLVSEPEEMSPISPVASLGTPLPTIINTASTPVASPQAPGRGSAARSHAATSPVPAPMQRYGSNSPKPKPKTAPGTIQDLTDMLGGAIDDIGLVDSRSTPPPNIPLKETAMLASLPARSTSSNQSRSASHGSSTTVTSKSIEESAVSPTMSTFSAASTTFSASPSAPSRPAPLAPAATASAVGLGLMGGVSGGPQQRPRHVRKASSILSLRSSNHSFSPTVPTFAASTQQLPAAVLFGNIKALRTAGERARAYASSLEALAEADSGLRAWYTAALSGARPQRPIVLGGGGKASTMSHLGLSEVAGSMFNLNLHEPTPRNVSTGSEFPMRPDAYAAREISVRNLDPSDGPTALPPNLPYPQLQSQLGGNVRPSTSLQSIASVSTTATTTKRSGGGFFSGIGRALKKDKDPGLGPPTGQLGTLTSLNPAASSSKRDLRSNKGYTPPPPGGRASLDSLGDNSLPAPIPRALGPRGPRDGIPTSRVSMDVPRPMGAQAMPRGSLDGGGPRMRMGGGGGGLGFGAGVPGGPRTLSPLARGDSVSDADVQQLCDYIPHADRGVARVYVQRYKGLAEAVTAYIEDDKNGVLMKAA</sequence>
<feature type="compositionally biased region" description="Basic and acidic residues" evidence="1">
    <location>
        <begin position="162"/>
        <end position="186"/>
    </location>
</feature>
<feature type="compositionally biased region" description="Polar residues" evidence="1">
    <location>
        <begin position="72"/>
        <end position="100"/>
    </location>
</feature>
<reference evidence="2 3" key="1">
    <citation type="submission" date="2023-08" db="EMBL/GenBank/DDBJ databases">
        <title>Annotated Genome Sequence of Vanrija albida AlHP1.</title>
        <authorList>
            <person name="Herzog R."/>
        </authorList>
    </citation>
    <scope>NUCLEOTIDE SEQUENCE [LARGE SCALE GENOMIC DNA]</scope>
    <source>
        <strain evidence="2 3">AlHP1</strain>
    </source>
</reference>